<keyword evidence="1" id="KW-0472">Membrane</keyword>
<feature type="transmembrane region" description="Helical" evidence="1">
    <location>
        <begin position="310"/>
        <end position="328"/>
    </location>
</feature>
<evidence type="ECO:0000256" key="1">
    <source>
        <dbReference type="SAM" id="Phobius"/>
    </source>
</evidence>
<dbReference type="GO" id="GO:0140359">
    <property type="term" value="F:ABC-type transporter activity"/>
    <property type="evidence" value="ECO:0007669"/>
    <property type="project" value="InterPro"/>
</dbReference>
<protein>
    <submittedName>
        <fullName evidence="2">ABC transporter permease</fullName>
    </submittedName>
</protein>
<keyword evidence="1" id="KW-0812">Transmembrane</keyword>
<dbReference type="PANTHER" id="PTHR43471:SF3">
    <property type="entry name" value="ABC TRANSPORTER PERMEASE PROTEIN NATB"/>
    <property type="match status" value="1"/>
</dbReference>
<gene>
    <name evidence="2" type="ORF">HELGO_WM37013</name>
</gene>
<feature type="transmembrane region" description="Helical" evidence="1">
    <location>
        <begin position="275"/>
        <end position="298"/>
    </location>
</feature>
<dbReference type="GO" id="GO:0016020">
    <property type="term" value="C:membrane"/>
    <property type="evidence" value="ECO:0007669"/>
    <property type="project" value="UniProtKB-SubCell"/>
</dbReference>
<reference evidence="2" key="1">
    <citation type="submission" date="2020-01" db="EMBL/GenBank/DDBJ databases">
        <authorList>
            <person name="Meier V. D."/>
            <person name="Meier V D."/>
        </authorList>
    </citation>
    <scope>NUCLEOTIDE SEQUENCE</scope>
    <source>
        <strain evidence="2">HLG_WM_MAG_10</strain>
    </source>
</reference>
<dbReference type="AlphaFoldDB" id="A0A6S6T632"/>
<feature type="transmembrane region" description="Helical" evidence="1">
    <location>
        <begin position="361"/>
        <end position="380"/>
    </location>
</feature>
<name>A0A6S6T632_9BACT</name>
<feature type="transmembrane region" description="Helical" evidence="1">
    <location>
        <begin position="183"/>
        <end position="201"/>
    </location>
</feature>
<organism evidence="2">
    <name type="scientific">uncultured Aureispira sp</name>
    <dbReference type="NCBI Taxonomy" id="1331704"/>
    <lineage>
        <taxon>Bacteria</taxon>
        <taxon>Pseudomonadati</taxon>
        <taxon>Bacteroidota</taxon>
        <taxon>Saprospiria</taxon>
        <taxon>Saprospirales</taxon>
        <taxon>Saprospiraceae</taxon>
        <taxon>Aureispira</taxon>
        <taxon>environmental samples</taxon>
    </lineage>
</organism>
<feature type="transmembrane region" description="Helical" evidence="1">
    <location>
        <begin position="232"/>
        <end position="255"/>
    </location>
</feature>
<dbReference type="PANTHER" id="PTHR43471">
    <property type="entry name" value="ABC TRANSPORTER PERMEASE"/>
    <property type="match status" value="1"/>
</dbReference>
<dbReference type="Gene3D" id="3.40.1710.10">
    <property type="entry name" value="abc type-2 transporter like domain"/>
    <property type="match status" value="1"/>
</dbReference>
<feature type="transmembrane region" description="Helical" evidence="1">
    <location>
        <begin position="21"/>
        <end position="43"/>
    </location>
</feature>
<dbReference type="Pfam" id="PF12679">
    <property type="entry name" value="ABC2_membrane_2"/>
    <property type="match status" value="1"/>
</dbReference>
<accession>A0A6S6T632</accession>
<dbReference type="EMBL" id="CACVAQ010000164">
    <property type="protein sequence ID" value="CAA6810346.1"/>
    <property type="molecule type" value="Genomic_DNA"/>
</dbReference>
<keyword evidence="1" id="KW-1133">Transmembrane helix</keyword>
<proteinExistence type="predicted"/>
<sequence>MHTIITVLKKELKDTLRDKKTLFSAIILPALAIPLLLLGVASLQKSLIDKEKVKELKVVLMNAPEAVAQQFEDETINLLASQDLENAKDSVANEVFDAVLVFDASFRDHVDSLQTGVVELYYKSTNIMVQRRVEEKLNAYKAVVLKERMVQLNIPAPVLEPIKIETINVASAKEQIGDTIGGFIPYIFILFCFMGCMYPALDLITGEKERGTIETLLTVPASRFSILIGKTIAIALVGVVAAVMTIGGMAIALNLGTGIPASFMASIGDMLSFKFILMLFAMLLPLSFFFAGVLSAMVVRTSSFKEAQSYVTPMTFVVIVPAMVAMMPGVELNWQLAFIPVLNVALATKEIIGGTIHMGQFVAIVLSLIAFATLAVFISYQQFSQEKNVLK</sequence>
<evidence type="ECO:0000313" key="2">
    <source>
        <dbReference type="EMBL" id="CAA6810346.1"/>
    </source>
</evidence>